<keyword evidence="5" id="KW-0238">DNA-binding</keyword>
<evidence type="ECO:0000313" key="5">
    <source>
        <dbReference type="EMBL" id="GAA6195103.1"/>
    </source>
</evidence>
<keyword evidence="3" id="KW-0804">Transcription</keyword>
<sequence length="268" mass="28801">MPRPTAPSHREVELLETLRRLGGSGRSAELAMMLHVSEETVRRTIKALAKAGSVERVHGGAYLVGPRGTGEAGPSFFRRMGENPTEKAQIATAVLPRITDGMTVFLDVGSTTSFVAEALRQRRNLTVVTNSIGVAQLLANHNGNRLHLLGGEMCRDDRGTFGPVAEMQAARFAFDVAILSADALSPKYGLLFHNAAEAELTLAVTAAAEQIMVVTTHAKFSESAPHRGPDPQQLTHLVSDREPGKKLARSLLDWGVEFTLATAISEEA</sequence>
<dbReference type="InterPro" id="IPR014036">
    <property type="entry name" value="DeoR-like_C"/>
</dbReference>
<dbReference type="InterPro" id="IPR036390">
    <property type="entry name" value="WH_DNA-bd_sf"/>
</dbReference>
<dbReference type="GO" id="GO:0003677">
    <property type="term" value="F:DNA binding"/>
    <property type="evidence" value="ECO:0007669"/>
    <property type="project" value="UniProtKB-KW"/>
</dbReference>
<dbReference type="PRINTS" id="PR00037">
    <property type="entry name" value="HTHLACR"/>
</dbReference>
<evidence type="ECO:0000256" key="1">
    <source>
        <dbReference type="ARBA" id="ARBA00022491"/>
    </source>
</evidence>
<dbReference type="PROSITE" id="PS51000">
    <property type="entry name" value="HTH_DEOR_2"/>
    <property type="match status" value="1"/>
</dbReference>
<organism evidence="5 6">
    <name type="scientific">Pseudophaeobacter arcticus</name>
    <dbReference type="NCBI Taxonomy" id="385492"/>
    <lineage>
        <taxon>Bacteria</taxon>
        <taxon>Pseudomonadati</taxon>
        <taxon>Pseudomonadota</taxon>
        <taxon>Alphaproteobacteria</taxon>
        <taxon>Rhodobacterales</taxon>
        <taxon>Paracoccaceae</taxon>
        <taxon>Pseudophaeobacter</taxon>
    </lineage>
</organism>
<dbReference type="Pfam" id="PF08220">
    <property type="entry name" value="HTH_DeoR"/>
    <property type="match status" value="1"/>
</dbReference>
<dbReference type="Proteomes" id="UP001441944">
    <property type="component" value="Unassembled WGS sequence"/>
</dbReference>
<evidence type="ECO:0000313" key="6">
    <source>
        <dbReference type="Proteomes" id="UP001441944"/>
    </source>
</evidence>
<dbReference type="InterPro" id="IPR037171">
    <property type="entry name" value="NagB/RpiA_transferase-like"/>
</dbReference>
<dbReference type="Gene3D" id="1.10.10.10">
    <property type="entry name" value="Winged helix-like DNA-binding domain superfamily/Winged helix DNA-binding domain"/>
    <property type="match status" value="1"/>
</dbReference>
<dbReference type="InterPro" id="IPR050313">
    <property type="entry name" value="Carb_Metab_HTH_regulators"/>
</dbReference>
<proteinExistence type="predicted"/>
<evidence type="ECO:0000259" key="4">
    <source>
        <dbReference type="PROSITE" id="PS51000"/>
    </source>
</evidence>
<keyword evidence="1" id="KW-0678">Repressor</keyword>
<name>A0ABQ0AGW3_9RHOB</name>
<gene>
    <name evidence="5" type="ORF">NBRC116598_05470</name>
</gene>
<dbReference type="InterPro" id="IPR036388">
    <property type="entry name" value="WH-like_DNA-bd_sf"/>
</dbReference>
<dbReference type="PANTHER" id="PTHR30363">
    <property type="entry name" value="HTH-TYPE TRANSCRIPTIONAL REGULATOR SRLR-RELATED"/>
    <property type="match status" value="1"/>
</dbReference>
<feature type="domain" description="HTH deoR-type" evidence="4">
    <location>
        <begin position="8"/>
        <end position="63"/>
    </location>
</feature>
<reference evidence="5 6" key="1">
    <citation type="submission" date="2024-04" db="EMBL/GenBank/DDBJ databases">
        <title>Draft genome sequence of Pseudophaeobacter arcticus NBRC 116598.</title>
        <authorList>
            <person name="Miyakawa T."/>
            <person name="Kusuya Y."/>
            <person name="Miura T."/>
        </authorList>
    </citation>
    <scope>NUCLEOTIDE SEQUENCE [LARGE SCALE GENOMIC DNA]</scope>
    <source>
        <strain evidence="5 6">SU-CL00105</strain>
    </source>
</reference>
<dbReference type="Pfam" id="PF00455">
    <property type="entry name" value="DeoRC"/>
    <property type="match status" value="1"/>
</dbReference>
<keyword evidence="6" id="KW-1185">Reference proteome</keyword>
<evidence type="ECO:0000256" key="3">
    <source>
        <dbReference type="ARBA" id="ARBA00023163"/>
    </source>
</evidence>
<dbReference type="SUPFAM" id="SSF46785">
    <property type="entry name" value="Winged helix' DNA-binding domain"/>
    <property type="match status" value="1"/>
</dbReference>
<dbReference type="EMBL" id="BAABWU010000001">
    <property type="protein sequence ID" value="GAA6195103.1"/>
    <property type="molecule type" value="Genomic_DNA"/>
</dbReference>
<protein>
    <submittedName>
        <fullName evidence="5">DeoR/GlpR family DNA-binding transcription regulator</fullName>
    </submittedName>
</protein>
<accession>A0ABQ0AGW3</accession>
<keyword evidence="2" id="KW-0805">Transcription regulation</keyword>
<dbReference type="RefSeq" id="WP_297339728.1">
    <property type="nucleotide sequence ID" value="NZ_BAABWU010000001.1"/>
</dbReference>
<dbReference type="SUPFAM" id="SSF100950">
    <property type="entry name" value="NagB/RpiA/CoA transferase-like"/>
    <property type="match status" value="1"/>
</dbReference>
<dbReference type="SMART" id="SM00420">
    <property type="entry name" value="HTH_DEOR"/>
    <property type="match status" value="1"/>
</dbReference>
<dbReference type="Gene3D" id="3.40.50.1360">
    <property type="match status" value="1"/>
</dbReference>
<evidence type="ECO:0000256" key="2">
    <source>
        <dbReference type="ARBA" id="ARBA00023015"/>
    </source>
</evidence>
<dbReference type="PANTHER" id="PTHR30363:SF4">
    <property type="entry name" value="GLYCEROL-3-PHOSPHATE REGULON REPRESSOR"/>
    <property type="match status" value="1"/>
</dbReference>
<comment type="caution">
    <text evidence="5">The sequence shown here is derived from an EMBL/GenBank/DDBJ whole genome shotgun (WGS) entry which is preliminary data.</text>
</comment>
<dbReference type="InterPro" id="IPR001034">
    <property type="entry name" value="DeoR_HTH"/>
</dbReference>
<dbReference type="SMART" id="SM01134">
    <property type="entry name" value="DeoRC"/>
    <property type="match status" value="1"/>
</dbReference>